<keyword evidence="2 5" id="KW-0479">Metal-binding</keyword>
<dbReference type="OMA" id="GRHKYDP"/>
<evidence type="ECO:0000256" key="1">
    <source>
        <dbReference type="ARBA" id="ARBA00010617"/>
    </source>
</evidence>
<dbReference type="Gene3D" id="1.10.630.10">
    <property type="entry name" value="Cytochrome P450"/>
    <property type="match status" value="1"/>
</dbReference>
<comment type="similarity">
    <text evidence="1 6">Belongs to the cytochrome P450 family.</text>
</comment>
<dbReference type="OrthoDB" id="1470350at2759"/>
<protein>
    <recommendedName>
        <fullName evidence="9">Cytochrome P450</fullName>
    </recommendedName>
</protein>
<dbReference type="InterPro" id="IPR036396">
    <property type="entry name" value="Cyt_P450_sf"/>
</dbReference>
<keyword evidence="6" id="KW-0503">Monooxygenase</keyword>
<evidence type="ECO:0000256" key="6">
    <source>
        <dbReference type="RuleBase" id="RU000461"/>
    </source>
</evidence>
<gene>
    <name evidence="7" type="primary">ABSGL_00226.1 scaffold 367</name>
</gene>
<accession>A0A163IRN9</accession>
<dbReference type="AlphaFoldDB" id="A0A163IRN9"/>
<feature type="binding site" description="axial binding residue" evidence="5">
    <location>
        <position position="426"/>
    </location>
    <ligand>
        <name>heme</name>
        <dbReference type="ChEBI" id="CHEBI:30413"/>
    </ligand>
    <ligandPart>
        <name>Fe</name>
        <dbReference type="ChEBI" id="CHEBI:18248"/>
    </ligandPart>
</feature>
<dbReference type="PROSITE" id="PS00086">
    <property type="entry name" value="CYTOCHROME_P450"/>
    <property type="match status" value="1"/>
</dbReference>
<dbReference type="GO" id="GO:0005506">
    <property type="term" value="F:iron ion binding"/>
    <property type="evidence" value="ECO:0007669"/>
    <property type="project" value="InterPro"/>
</dbReference>
<keyword evidence="4 5" id="KW-0408">Iron</keyword>
<dbReference type="PRINTS" id="PR00463">
    <property type="entry name" value="EP450I"/>
</dbReference>
<evidence type="ECO:0000256" key="5">
    <source>
        <dbReference type="PIRSR" id="PIRSR602401-1"/>
    </source>
</evidence>
<organism evidence="7">
    <name type="scientific">Absidia glauca</name>
    <name type="common">Pin mould</name>
    <dbReference type="NCBI Taxonomy" id="4829"/>
    <lineage>
        <taxon>Eukaryota</taxon>
        <taxon>Fungi</taxon>
        <taxon>Fungi incertae sedis</taxon>
        <taxon>Mucoromycota</taxon>
        <taxon>Mucoromycotina</taxon>
        <taxon>Mucoromycetes</taxon>
        <taxon>Mucorales</taxon>
        <taxon>Cunninghamellaceae</taxon>
        <taxon>Absidia</taxon>
    </lineage>
</organism>
<reference evidence="7" key="1">
    <citation type="submission" date="2016-04" db="EMBL/GenBank/DDBJ databases">
        <authorList>
            <person name="Evans L.H."/>
            <person name="Alamgir A."/>
            <person name="Owens N."/>
            <person name="Weber N.D."/>
            <person name="Virtaneva K."/>
            <person name="Barbian K."/>
            <person name="Babar A."/>
            <person name="Rosenke K."/>
        </authorList>
    </citation>
    <scope>NUCLEOTIDE SEQUENCE [LARGE SCALE GENOMIC DNA]</scope>
    <source>
        <strain evidence="7">CBS 101.48</strain>
    </source>
</reference>
<dbReference type="Pfam" id="PF00067">
    <property type="entry name" value="p450"/>
    <property type="match status" value="1"/>
</dbReference>
<dbReference type="InterPro" id="IPR002401">
    <property type="entry name" value="Cyt_P450_E_grp-I"/>
</dbReference>
<dbReference type="STRING" id="4829.A0A163IRN9"/>
<evidence type="ECO:0000256" key="3">
    <source>
        <dbReference type="ARBA" id="ARBA00023002"/>
    </source>
</evidence>
<keyword evidence="8" id="KW-1185">Reference proteome</keyword>
<dbReference type="GO" id="GO:0006629">
    <property type="term" value="P:lipid metabolic process"/>
    <property type="evidence" value="ECO:0007669"/>
    <property type="project" value="UniProtKB-ARBA"/>
</dbReference>
<proteinExistence type="inferred from homology"/>
<dbReference type="InParanoid" id="A0A163IRN9"/>
<dbReference type="Proteomes" id="UP000078561">
    <property type="component" value="Unassembled WGS sequence"/>
</dbReference>
<dbReference type="EMBL" id="LT550056">
    <property type="protein sequence ID" value="SAL94932.1"/>
    <property type="molecule type" value="Genomic_DNA"/>
</dbReference>
<evidence type="ECO:0000313" key="8">
    <source>
        <dbReference type="Proteomes" id="UP000078561"/>
    </source>
</evidence>
<evidence type="ECO:0000256" key="4">
    <source>
        <dbReference type="ARBA" id="ARBA00023004"/>
    </source>
</evidence>
<dbReference type="PANTHER" id="PTHR24296">
    <property type="entry name" value="CYTOCHROME P450"/>
    <property type="match status" value="1"/>
</dbReference>
<keyword evidence="3 6" id="KW-0560">Oxidoreductase</keyword>
<keyword evidence="5 6" id="KW-0349">Heme</keyword>
<evidence type="ECO:0000256" key="2">
    <source>
        <dbReference type="ARBA" id="ARBA00022723"/>
    </source>
</evidence>
<dbReference type="InterPro" id="IPR017972">
    <property type="entry name" value="Cyt_P450_CS"/>
</dbReference>
<comment type="cofactor">
    <cofactor evidence="5">
        <name>heme</name>
        <dbReference type="ChEBI" id="CHEBI:30413"/>
    </cofactor>
</comment>
<dbReference type="GO" id="GO:0020037">
    <property type="term" value="F:heme binding"/>
    <property type="evidence" value="ECO:0007669"/>
    <property type="project" value="InterPro"/>
</dbReference>
<dbReference type="SUPFAM" id="SSF48264">
    <property type="entry name" value="Cytochrome P450"/>
    <property type="match status" value="1"/>
</dbReference>
<name>A0A163IRN9_ABSGL</name>
<evidence type="ECO:0000313" key="7">
    <source>
        <dbReference type="EMBL" id="SAL94932.1"/>
    </source>
</evidence>
<dbReference type="PRINTS" id="PR00385">
    <property type="entry name" value="P450"/>
</dbReference>
<evidence type="ECO:0008006" key="9">
    <source>
        <dbReference type="Google" id="ProtNLM"/>
    </source>
</evidence>
<sequence length="479" mass="54584">MFSDSRDDILTAGGIPLLGITPAIFKHRHTIHDYFASFCDQFDKMTGTGVGIGIPRAILTTDPRNVDHILRLKFENYIKGPIVDDAAGDLLGHGIFNADGEVWRYQRKTASHIFNIKNFRDNFTTVSLRNLKSMSTDVIDVAAQTKLPLDLHSAIHKYTLDSFLEFSFGISLEDMTDEDKAKFTTSFDACQRNVIQRILNPAYRVTESLEGWLMPWKTSMKQHLDIVDKFSFGVVEQRRLELANGGEYTDLLSRFMGTKNHKDQPLCDKELRDVVLNFVGAGRDTTAQSICWTLYELFLNPGVKYKLLAEIKETITDEMETDAAEMYEAVKRMKYANAVFREALRLHPPVPFNAKVALQDDVWPDGTQIKKNDYIVLTLFGQGRSQDLWGEDAKEFKPERWFTKEGTLRSESPSKWNIFNAGPRTCIGQVLATTVALVTISSLLRRYDFKLAPDQEITYQVAMTLPMKNGMKVYVKQRK</sequence>
<dbReference type="InterPro" id="IPR001128">
    <property type="entry name" value="Cyt_P450"/>
</dbReference>
<dbReference type="GO" id="GO:0004497">
    <property type="term" value="F:monooxygenase activity"/>
    <property type="evidence" value="ECO:0007669"/>
    <property type="project" value="UniProtKB-KW"/>
</dbReference>
<dbReference type="GO" id="GO:0016705">
    <property type="term" value="F:oxidoreductase activity, acting on paired donors, with incorporation or reduction of molecular oxygen"/>
    <property type="evidence" value="ECO:0007669"/>
    <property type="project" value="InterPro"/>
</dbReference>